<dbReference type="InterPro" id="IPR011992">
    <property type="entry name" value="EF-hand-dom_pair"/>
</dbReference>
<dbReference type="Gene3D" id="1.10.238.10">
    <property type="entry name" value="EF-hand"/>
    <property type="match status" value="1"/>
</dbReference>
<name>A0ABQ7JBQ8_9APIC</name>
<proteinExistence type="inferred from homology"/>
<dbReference type="EMBL" id="JADAQX010000186">
    <property type="protein sequence ID" value="KAF8821388.1"/>
    <property type="molecule type" value="Genomic_DNA"/>
</dbReference>
<gene>
    <name evidence="2" type="ORF">IE077_002091</name>
</gene>
<dbReference type="PANTHER" id="PTHR12932:SF9">
    <property type="entry name" value="TUBULIN POLYMERIZATION-PROMOTING PROTEIN HOMOLOG"/>
    <property type="match status" value="1"/>
</dbReference>
<dbReference type="Pfam" id="PF05517">
    <property type="entry name" value="p25-alpha"/>
    <property type="match status" value="1"/>
</dbReference>
<keyword evidence="3" id="KW-1185">Reference proteome</keyword>
<reference evidence="2 3" key="1">
    <citation type="journal article" date="2020" name="bioRxiv">
        <title>Metabolic contributions of an alphaproteobacterial endosymbiont in the apicomplexan Cardiosporidium cionae.</title>
        <authorList>
            <person name="Hunter E.S."/>
            <person name="Paight C.J."/>
            <person name="Lane C.E."/>
        </authorList>
    </citation>
    <scope>NUCLEOTIDE SEQUENCE [LARGE SCALE GENOMIC DNA]</scope>
    <source>
        <strain evidence="2">ESH_2018</strain>
    </source>
</reference>
<evidence type="ECO:0000313" key="2">
    <source>
        <dbReference type="EMBL" id="KAF8821388.1"/>
    </source>
</evidence>
<dbReference type="PANTHER" id="PTHR12932">
    <property type="entry name" value="P25 ALPHA-RELATED"/>
    <property type="match status" value="1"/>
</dbReference>
<accession>A0ABQ7JBQ8</accession>
<organism evidence="2 3">
    <name type="scientific">Cardiosporidium cionae</name>
    <dbReference type="NCBI Taxonomy" id="476202"/>
    <lineage>
        <taxon>Eukaryota</taxon>
        <taxon>Sar</taxon>
        <taxon>Alveolata</taxon>
        <taxon>Apicomplexa</taxon>
        <taxon>Aconoidasida</taxon>
        <taxon>Nephromycida</taxon>
        <taxon>Cardiosporidium</taxon>
    </lineage>
</organism>
<evidence type="ECO:0000313" key="3">
    <source>
        <dbReference type="Proteomes" id="UP000823046"/>
    </source>
</evidence>
<dbReference type="SUPFAM" id="SSF47473">
    <property type="entry name" value="EF-hand"/>
    <property type="match status" value="1"/>
</dbReference>
<comment type="caution">
    <text evidence="2">The sequence shown here is derived from an EMBL/GenBank/DDBJ whole genome shotgun (WGS) entry which is preliminary data.</text>
</comment>
<sequence length="166" mass="18763">MALWNAFHLYTLGKEEMDSRTFVKLCRENKLLDKNLSVTTCDLIFTKIKQQGAKRISFSDFEKAVEKIAEKKGVKPSTITENIIRSEGPLYTGTKTEKVRLYEDKSTYTGVHAHGGPTTTDQPMTRFNSGFSKYDPNQPSGGKSITLEQMCDRSQPTIRGVNKNFQ</sequence>
<evidence type="ECO:0000256" key="1">
    <source>
        <dbReference type="ARBA" id="ARBA00010994"/>
    </source>
</evidence>
<protein>
    <submittedName>
        <fullName evidence="2">P25-alpha family protein</fullName>
    </submittedName>
</protein>
<dbReference type="Proteomes" id="UP000823046">
    <property type="component" value="Unassembled WGS sequence"/>
</dbReference>
<comment type="similarity">
    <text evidence="1">Belongs to the TPPP family.</text>
</comment>
<dbReference type="InterPro" id="IPR008907">
    <property type="entry name" value="TPP/p25"/>
</dbReference>